<feature type="domain" description="Reverse transcriptase zinc-binding" evidence="1">
    <location>
        <begin position="377"/>
        <end position="451"/>
    </location>
</feature>
<dbReference type="EMBL" id="OIVN01000700">
    <property type="protein sequence ID" value="SPC84277.1"/>
    <property type="molecule type" value="Genomic_DNA"/>
</dbReference>
<protein>
    <recommendedName>
        <fullName evidence="1">Reverse transcriptase zinc-binding domain-containing protein</fullName>
    </recommendedName>
</protein>
<gene>
    <name evidence="2" type="ORF">FSB_LOCUS12159</name>
</gene>
<sequence>MKILTWNCRGINHISTVRALKVLLRIHQPNCLFLCETKAHESQMEEVRNAIGFESKFCVESEGKASGLCFLWRSGLKADILTHNKGEAGGNAGASSSYNGLRDSMFEINPLESLGLDGMPGLFFKHYWHIVGDQVLAAVRNFFIHDKVDSKLSGWRQKNLSWAGRCTFINSVAQNIPTYTISTFALPQKMCNSINVANRKFWWKANGQEGKYLSWKSWDRLCQPKKHGGLGFRRCKDFNLALLAKVAWKVATNHNNLCVKLVRSKYKVRNGWLRGDKSKNASPIWRGSWVPWLEDFKPKPKQGLEERNPLFVANLINTTSRTWDEVKLREVFNEESIQAILRLPLPSIPRPDKLLWIKNPTGMFTVIFAYGVSQGHRFNQEGLHLWSKLWKAKIHEHFKVLLWRIALDILPTRLNLSELWDDIDIRCPLCESEKESSLHLFQNCHVAREMWFECYWGLRMDTMQFRSCFEFINFLVDPPTQVLDISITHVHFILNAAIILDLIWKARNNKCFKVLTLLS</sequence>
<dbReference type="InterPro" id="IPR036691">
    <property type="entry name" value="Endo/exonu/phosph_ase_sf"/>
</dbReference>
<dbReference type="PANTHER" id="PTHR33116:SF78">
    <property type="entry name" value="OS12G0587133 PROTEIN"/>
    <property type="match status" value="1"/>
</dbReference>
<dbReference type="PANTHER" id="PTHR33116">
    <property type="entry name" value="REVERSE TRANSCRIPTASE ZINC-BINDING DOMAIN-CONTAINING PROTEIN-RELATED-RELATED"/>
    <property type="match status" value="1"/>
</dbReference>
<reference evidence="2" key="1">
    <citation type="submission" date="2018-02" db="EMBL/GenBank/DDBJ databases">
        <authorList>
            <person name="Cohen D.B."/>
            <person name="Kent A.D."/>
        </authorList>
    </citation>
    <scope>NUCLEOTIDE SEQUENCE</scope>
</reference>
<dbReference type="Gene3D" id="3.60.10.10">
    <property type="entry name" value="Endonuclease/exonuclease/phosphatase"/>
    <property type="match status" value="1"/>
</dbReference>
<dbReference type="SUPFAM" id="SSF56219">
    <property type="entry name" value="DNase I-like"/>
    <property type="match status" value="1"/>
</dbReference>
<organism evidence="2">
    <name type="scientific">Fagus sylvatica</name>
    <name type="common">Beechnut</name>
    <dbReference type="NCBI Taxonomy" id="28930"/>
    <lineage>
        <taxon>Eukaryota</taxon>
        <taxon>Viridiplantae</taxon>
        <taxon>Streptophyta</taxon>
        <taxon>Embryophyta</taxon>
        <taxon>Tracheophyta</taxon>
        <taxon>Spermatophyta</taxon>
        <taxon>Magnoliopsida</taxon>
        <taxon>eudicotyledons</taxon>
        <taxon>Gunneridae</taxon>
        <taxon>Pentapetalae</taxon>
        <taxon>rosids</taxon>
        <taxon>fabids</taxon>
        <taxon>Fagales</taxon>
        <taxon>Fagaceae</taxon>
        <taxon>Fagus</taxon>
    </lineage>
</organism>
<proteinExistence type="predicted"/>
<dbReference type="Pfam" id="PF13966">
    <property type="entry name" value="zf-RVT"/>
    <property type="match status" value="1"/>
</dbReference>
<evidence type="ECO:0000313" key="2">
    <source>
        <dbReference type="EMBL" id="SPC84277.1"/>
    </source>
</evidence>
<dbReference type="InterPro" id="IPR026960">
    <property type="entry name" value="RVT-Znf"/>
</dbReference>
<evidence type="ECO:0000259" key="1">
    <source>
        <dbReference type="Pfam" id="PF13966"/>
    </source>
</evidence>
<accession>A0A2N9EZW5</accession>
<dbReference type="AlphaFoldDB" id="A0A2N9EZW5"/>
<name>A0A2N9EZW5_FAGSY</name>